<dbReference type="PANTHER" id="PTHR47723:SF23">
    <property type="entry name" value="REVERSE TRANSCRIPTASE-LIKE PROTEIN"/>
    <property type="match status" value="1"/>
</dbReference>
<evidence type="ECO:0000256" key="1">
    <source>
        <dbReference type="SAM" id="MobiDB-lite"/>
    </source>
</evidence>
<feature type="compositionally biased region" description="Polar residues" evidence="1">
    <location>
        <begin position="25"/>
        <end position="42"/>
    </location>
</feature>
<organism evidence="3 4">
    <name type="scientific">Rhamnella rubrinervis</name>
    <dbReference type="NCBI Taxonomy" id="2594499"/>
    <lineage>
        <taxon>Eukaryota</taxon>
        <taxon>Viridiplantae</taxon>
        <taxon>Streptophyta</taxon>
        <taxon>Embryophyta</taxon>
        <taxon>Tracheophyta</taxon>
        <taxon>Spermatophyta</taxon>
        <taxon>Magnoliopsida</taxon>
        <taxon>eudicotyledons</taxon>
        <taxon>Gunneridae</taxon>
        <taxon>Pentapetalae</taxon>
        <taxon>rosids</taxon>
        <taxon>fabids</taxon>
        <taxon>Rosales</taxon>
        <taxon>Rhamnaceae</taxon>
        <taxon>rhamnoid group</taxon>
        <taxon>Rhamneae</taxon>
        <taxon>Rhamnella</taxon>
    </lineage>
</organism>
<dbReference type="Proteomes" id="UP000796880">
    <property type="component" value="Unassembled WGS sequence"/>
</dbReference>
<dbReference type="AlphaFoldDB" id="A0A8K0MSE9"/>
<comment type="caution">
    <text evidence="3">The sequence shown here is derived from an EMBL/GenBank/DDBJ whole genome shotgun (WGS) entry which is preliminary data.</text>
</comment>
<dbReference type="CDD" id="cd06222">
    <property type="entry name" value="RNase_H_like"/>
    <property type="match status" value="1"/>
</dbReference>
<feature type="region of interest" description="Disordered" evidence="1">
    <location>
        <begin position="1"/>
        <end position="42"/>
    </location>
</feature>
<evidence type="ECO:0000313" key="3">
    <source>
        <dbReference type="EMBL" id="KAF3455810.1"/>
    </source>
</evidence>
<feature type="compositionally biased region" description="Basic and acidic residues" evidence="1">
    <location>
        <begin position="1"/>
        <end position="11"/>
    </location>
</feature>
<reference evidence="3" key="1">
    <citation type="submission" date="2020-03" db="EMBL/GenBank/DDBJ databases">
        <title>A high-quality chromosome-level genome assembly of a woody plant with both climbing and erect habits, Rhamnella rubrinervis.</title>
        <authorList>
            <person name="Lu Z."/>
            <person name="Yang Y."/>
            <person name="Zhu X."/>
            <person name="Sun Y."/>
        </authorList>
    </citation>
    <scope>NUCLEOTIDE SEQUENCE</scope>
    <source>
        <strain evidence="3">BYM</strain>
        <tissue evidence="3">Leaf</tissue>
    </source>
</reference>
<proteinExistence type="predicted"/>
<keyword evidence="4" id="KW-1185">Reference proteome</keyword>
<dbReference type="Gene3D" id="3.30.420.10">
    <property type="entry name" value="Ribonuclease H-like superfamily/Ribonuclease H"/>
    <property type="match status" value="1"/>
</dbReference>
<dbReference type="GO" id="GO:0004523">
    <property type="term" value="F:RNA-DNA hybrid ribonuclease activity"/>
    <property type="evidence" value="ECO:0007669"/>
    <property type="project" value="InterPro"/>
</dbReference>
<dbReference type="OrthoDB" id="1841727at2759"/>
<dbReference type="InterPro" id="IPR053151">
    <property type="entry name" value="RNase_H-like"/>
</dbReference>
<feature type="domain" description="RNase H type-1" evidence="2">
    <location>
        <begin position="98"/>
        <end position="217"/>
    </location>
</feature>
<dbReference type="Pfam" id="PF13456">
    <property type="entry name" value="RVT_3"/>
    <property type="match status" value="1"/>
</dbReference>
<dbReference type="InterPro" id="IPR012337">
    <property type="entry name" value="RNaseH-like_sf"/>
</dbReference>
<dbReference type="SUPFAM" id="SSF53098">
    <property type="entry name" value="Ribonuclease H-like"/>
    <property type="match status" value="1"/>
</dbReference>
<protein>
    <recommendedName>
        <fullName evidence="2">RNase H type-1 domain-containing protein</fullName>
    </recommendedName>
</protein>
<dbReference type="PANTHER" id="PTHR47723">
    <property type="entry name" value="OS05G0353850 PROTEIN"/>
    <property type="match status" value="1"/>
</dbReference>
<dbReference type="GO" id="GO:0003676">
    <property type="term" value="F:nucleic acid binding"/>
    <property type="evidence" value="ECO:0007669"/>
    <property type="project" value="InterPro"/>
</dbReference>
<evidence type="ECO:0000259" key="2">
    <source>
        <dbReference type="Pfam" id="PF13456"/>
    </source>
</evidence>
<gene>
    <name evidence="3" type="ORF">FNV43_RR00452</name>
</gene>
<accession>A0A8K0MSE9</accession>
<dbReference type="EMBL" id="VOIH02000001">
    <property type="protein sequence ID" value="KAF3455810.1"/>
    <property type="molecule type" value="Genomic_DNA"/>
</dbReference>
<evidence type="ECO:0000313" key="4">
    <source>
        <dbReference type="Proteomes" id="UP000796880"/>
    </source>
</evidence>
<dbReference type="InterPro" id="IPR036397">
    <property type="entry name" value="RNaseH_sf"/>
</dbReference>
<sequence length="253" mass="29015">MTATHTKDKVYKSKQPTPLHRESSTHSVPTTNAFEKVRTTSNHTTVPRQITLWADTFSDSDEEIGDDADDTVEDEWPLLQGEESSKPSNEYDGTPYVNTDGDADGCPGLGGCGGYFVTSRGFIKGSFTVPLDSCYAFESELLGAIFAIECARDFRWDHLWLEYDSTYVANSLIRRENIVPYPYKSRWMNYICYVSSIQFQVSHIFREGNIVVDTLSKIVVSSSRVQWWWVLPNSCTSMHYRNVNEFENYRFRK</sequence>
<dbReference type="InterPro" id="IPR002156">
    <property type="entry name" value="RNaseH_domain"/>
</dbReference>
<dbReference type="InterPro" id="IPR044730">
    <property type="entry name" value="RNase_H-like_dom_plant"/>
</dbReference>
<name>A0A8K0MSE9_9ROSA</name>